<dbReference type="Proteomes" id="UP000002949">
    <property type="component" value="Unassembled WGS sequence"/>
</dbReference>
<keyword evidence="2" id="KW-1185">Reference proteome</keyword>
<sequence length="42" mass="4728">MRQSFFEGGNVTSFEAALQWRKPTADPAFVSPAHRNGFVLIF</sequence>
<dbReference type="AlphaFoldDB" id="G6YF82"/>
<evidence type="ECO:0000313" key="1">
    <source>
        <dbReference type="EMBL" id="EHH09563.1"/>
    </source>
</evidence>
<gene>
    <name evidence="1" type="ORF">MEA186_23146</name>
</gene>
<proteinExistence type="predicted"/>
<name>G6YF82_9HYPH</name>
<evidence type="ECO:0000313" key="2">
    <source>
        <dbReference type="Proteomes" id="UP000002949"/>
    </source>
</evidence>
<organism evidence="1 2">
    <name type="scientific">Mesorhizobium amorphae CCNWGS0123</name>
    <dbReference type="NCBI Taxonomy" id="1082933"/>
    <lineage>
        <taxon>Bacteria</taxon>
        <taxon>Pseudomonadati</taxon>
        <taxon>Pseudomonadota</taxon>
        <taxon>Alphaproteobacteria</taxon>
        <taxon>Hyphomicrobiales</taxon>
        <taxon>Phyllobacteriaceae</taxon>
        <taxon>Mesorhizobium</taxon>
    </lineage>
</organism>
<reference evidence="1 2" key="1">
    <citation type="journal article" date="2012" name="J. Bacteriol.">
        <title>Draft Genome Sequence of Plant Growth-Promoting Rhizobium Mesorhizobium amorphae, Isolated from Zinc-Lead Mine Tailings.</title>
        <authorList>
            <person name="Hao X."/>
            <person name="Lin Y."/>
            <person name="Johnstone L."/>
            <person name="Baltrus D.A."/>
            <person name="Miller S.J."/>
            <person name="Wei G."/>
            <person name="Rensing C."/>
        </authorList>
    </citation>
    <scope>NUCLEOTIDE SEQUENCE [LARGE SCALE GENOMIC DNA]</scope>
    <source>
        <strain evidence="1 2">CCNWGS0123</strain>
    </source>
</reference>
<dbReference type="EMBL" id="AGSN01000155">
    <property type="protein sequence ID" value="EHH09563.1"/>
    <property type="molecule type" value="Genomic_DNA"/>
</dbReference>
<accession>G6YF82</accession>
<protein>
    <submittedName>
        <fullName evidence="1">Uncharacterized protein</fullName>
    </submittedName>
</protein>
<dbReference type="PATRIC" id="fig|1082933.3.peg.4507"/>